<dbReference type="eggNOG" id="COG1999">
    <property type="taxonomic scope" value="Bacteria"/>
</dbReference>
<dbReference type="Proteomes" id="UP000182124">
    <property type="component" value="Unassembled WGS sequence"/>
</dbReference>
<keyword evidence="4" id="KW-0812">Transmembrane</keyword>
<evidence type="ECO:0000256" key="2">
    <source>
        <dbReference type="PIRSR" id="PIRSR603782-1"/>
    </source>
</evidence>
<comment type="similarity">
    <text evidence="1">Belongs to the SCO1/2 family.</text>
</comment>
<evidence type="ECO:0000256" key="1">
    <source>
        <dbReference type="ARBA" id="ARBA00010996"/>
    </source>
</evidence>
<feature type="binding site" evidence="2">
    <location>
        <position position="118"/>
    </location>
    <ligand>
        <name>Cu cation</name>
        <dbReference type="ChEBI" id="CHEBI:23378"/>
    </ligand>
</feature>
<dbReference type="EMBL" id="FMTY01000008">
    <property type="protein sequence ID" value="SCX17806.1"/>
    <property type="molecule type" value="Genomic_DNA"/>
</dbReference>
<keyword evidence="4" id="KW-0472">Membrane</keyword>
<evidence type="ECO:0000256" key="4">
    <source>
        <dbReference type="SAM" id="Phobius"/>
    </source>
</evidence>
<sequence>MNQKITFIFAIVMFRTFAKKYSMVAFFKKYIPFFIVLGILSIIIITLFYTALKPKKTLSIYTPSMVNPELVDSTVQHISNKNEHRIADFAFTNQNGKTITQKEYEGKIYVADFFFTTCPTICPIMTDNMVWLQEQVKKYPNVMLLSHSVTPDIDSVPVLKEYAERKGVIDSKWNLVTGNKKDIYYIARKSYLAVKTGKPEEVYDMVHTENFVLVDRKRRVRGFYDGTKKEDVERLLADIIFLVEEEK</sequence>
<proteinExistence type="inferred from homology"/>
<evidence type="ECO:0000313" key="6">
    <source>
        <dbReference type="Proteomes" id="UP000182124"/>
    </source>
</evidence>
<dbReference type="PANTHER" id="PTHR12151">
    <property type="entry name" value="ELECTRON TRANSPORT PROTIN SCO1/SENC FAMILY MEMBER"/>
    <property type="match status" value="1"/>
</dbReference>
<keyword evidence="2" id="KW-0479">Metal-binding</keyword>
<evidence type="ECO:0000256" key="3">
    <source>
        <dbReference type="PIRSR" id="PIRSR603782-2"/>
    </source>
</evidence>
<accession>A0A1G4W721</accession>
<dbReference type="GO" id="GO:0046872">
    <property type="term" value="F:metal ion binding"/>
    <property type="evidence" value="ECO:0007669"/>
    <property type="project" value="UniProtKB-KW"/>
</dbReference>
<reference evidence="5 6" key="1">
    <citation type="submission" date="2016-10" db="EMBL/GenBank/DDBJ databases">
        <authorList>
            <person name="de Groot N.N."/>
        </authorList>
    </citation>
    <scope>NUCLEOTIDE SEQUENCE [LARGE SCALE GENOMIC DNA]</scope>
    <source>
        <strain evidence="5 6">CGMCC 1.3801</strain>
    </source>
</reference>
<feature type="binding site" evidence="2">
    <location>
        <position position="122"/>
    </location>
    <ligand>
        <name>Cu cation</name>
        <dbReference type="ChEBI" id="CHEBI:23378"/>
    </ligand>
</feature>
<dbReference type="PANTHER" id="PTHR12151:SF25">
    <property type="entry name" value="LINALOOL DEHYDRATASE_ISOMERASE DOMAIN-CONTAINING PROTEIN"/>
    <property type="match status" value="1"/>
</dbReference>
<protein>
    <submittedName>
        <fullName evidence="5">Protein SCO1/2</fullName>
    </submittedName>
</protein>
<dbReference type="InterPro" id="IPR003782">
    <property type="entry name" value="SCO1/SenC"/>
</dbReference>
<keyword evidence="2" id="KW-0186">Copper</keyword>
<dbReference type="SUPFAM" id="SSF52833">
    <property type="entry name" value="Thioredoxin-like"/>
    <property type="match status" value="1"/>
</dbReference>
<dbReference type="InterPro" id="IPR036249">
    <property type="entry name" value="Thioredoxin-like_sf"/>
</dbReference>
<gene>
    <name evidence="5" type="ORF">SAMN02927925_02585</name>
</gene>
<feature type="binding site" evidence="2">
    <location>
        <position position="207"/>
    </location>
    <ligand>
        <name>Cu cation</name>
        <dbReference type="ChEBI" id="CHEBI:23378"/>
    </ligand>
</feature>
<keyword evidence="4" id="KW-1133">Transmembrane helix</keyword>
<feature type="transmembrane region" description="Helical" evidence="4">
    <location>
        <begin position="34"/>
        <end position="52"/>
    </location>
</feature>
<dbReference type="Pfam" id="PF02630">
    <property type="entry name" value="SCO1-SenC"/>
    <property type="match status" value="1"/>
</dbReference>
<feature type="disulfide bond" description="Redox-active" evidence="3">
    <location>
        <begin position="118"/>
        <end position="122"/>
    </location>
</feature>
<evidence type="ECO:0000313" key="5">
    <source>
        <dbReference type="EMBL" id="SCX17806.1"/>
    </source>
</evidence>
<dbReference type="STRING" id="329186.SAMN02927925_02585"/>
<dbReference type="CDD" id="cd02968">
    <property type="entry name" value="SCO"/>
    <property type="match status" value="1"/>
</dbReference>
<organism evidence="5 6">
    <name type="scientific">Flavobacterium saliperosum</name>
    <dbReference type="NCBI Taxonomy" id="329186"/>
    <lineage>
        <taxon>Bacteria</taxon>
        <taxon>Pseudomonadati</taxon>
        <taxon>Bacteroidota</taxon>
        <taxon>Flavobacteriia</taxon>
        <taxon>Flavobacteriales</taxon>
        <taxon>Flavobacteriaceae</taxon>
        <taxon>Flavobacterium</taxon>
    </lineage>
</organism>
<dbReference type="Gene3D" id="3.40.30.10">
    <property type="entry name" value="Glutaredoxin"/>
    <property type="match status" value="1"/>
</dbReference>
<keyword evidence="3" id="KW-1015">Disulfide bond</keyword>
<dbReference type="AlphaFoldDB" id="A0A1G4W721"/>
<name>A0A1G4W721_9FLAO</name>